<evidence type="ECO:0000313" key="2">
    <source>
        <dbReference type="Proteomes" id="UP000299102"/>
    </source>
</evidence>
<evidence type="ECO:0000313" key="1">
    <source>
        <dbReference type="EMBL" id="GBP80389.1"/>
    </source>
</evidence>
<comment type="caution">
    <text evidence="1">The sequence shown here is derived from an EMBL/GenBank/DDBJ whole genome shotgun (WGS) entry which is preliminary data.</text>
</comment>
<accession>A0A4C1Z0K2</accession>
<dbReference type="EMBL" id="BGZK01001460">
    <property type="protein sequence ID" value="GBP80389.1"/>
    <property type="molecule type" value="Genomic_DNA"/>
</dbReference>
<dbReference type="Proteomes" id="UP000299102">
    <property type="component" value="Unassembled WGS sequence"/>
</dbReference>
<reference evidence="1 2" key="1">
    <citation type="journal article" date="2019" name="Commun. Biol.">
        <title>The bagworm genome reveals a unique fibroin gene that provides high tensile strength.</title>
        <authorList>
            <person name="Kono N."/>
            <person name="Nakamura H."/>
            <person name="Ohtoshi R."/>
            <person name="Tomita M."/>
            <person name="Numata K."/>
            <person name="Arakawa K."/>
        </authorList>
    </citation>
    <scope>NUCLEOTIDE SEQUENCE [LARGE SCALE GENOMIC DNA]</scope>
</reference>
<keyword evidence="2" id="KW-1185">Reference proteome</keyword>
<sequence length="216" mass="25300">MGAKLVENKTHTYLSCLGKLAAGFWQINGDTVWTVYFLHWRKRLNGSEADAEIRQLLHPFYEQYIEVQYVSPRPPLALGHFCIRAEMATLMQEVSLQDFRMLRSKIVDTRVYRGVNVGTDHFLGVCRIKDLYQCWRYHTKMVTAELEGTKVGKLHNQNVKDEYVERLKDSFSEIKLYEYLELDELWKVTKSVSVDEAKKVCGVNNRINVSKKDNEW</sequence>
<gene>
    <name evidence="1" type="ORF">EVAR_44622_1</name>
</gene>
<organism evidence="1 2">
    <name type="scientific">Eumeta variegata</name>
    <name type="common">Bagworm moth</name>
    <name type="synonym">Eumeta japonica</name>
    <dbReference type="NCBI Taxonomy" id="151549"/>
    <lineage>
        <taxon>Eukaryota</taxon>
        <taxon>Metazoa</taxon>
        <taxon>Ecdysozoa</taxon>
        <taxon>Arthropoda</taxon>
        <taxon>Hexapoda</taxon>
        <taxon>Insecta</taxon>
        <taxon>Pterygota</taxon>
        <taxon>Neoptera</taxon>
        <taxon>Endopterygota</taxon>
        <taxon>Lepidoptera</taxon>
        <taxon>Glossata</taxon>
        <taxon>Ditrysia</taxon>
        <taxon>Tineoidea</taxon>
        <taxon>Psychidae</taxon>
        <taxon>Oiketicinae</taxon>
        <taxon>Eumeta</taxon>
    </lineage>
</organism>
<name>A0A4C1Z0K2_EUMVA</name>
<dbReference type="AlphaFoldDB" id="A0A4C1Z0K2"/>
<proteinExistence type="predicted"/>
<protein>
    <submittedName>
        <fullName evidence="1">Uncharacterized protein</fullName>
    </submittedName>
</protein>